<sequence length="439" mass="50121">MELIQNSCTPKNTLPISIKGLIGKIYECCGIKNKKWAETFECAITNTWIRTLNTHENNTTFVITGDIPAMWLRDSSAQIRPYLLLAKNDPNIANTIAGVLKQQFIYINIDPYANAFNEEPNGAHWDTSDKSNFSSAWVWERKFELDSLCYPIQLAWLFYLNTNRTDHFDSSFIQAAKTILNTLQTEQDHANSPYFFTRNCDIPTESLINNGRGTAIKNTGMVWSGFRPSDDACTYHYLVPANMFATVILDYLQKIFTYVIPSKDLKQKAEKLCNDIRKGLIEYGKCTNIEGKEIWAYEVDGLGNRLIMDDSNVPSLLSAPYLGYCAIDDPTYLATRETILSEENPYYYRGSLAQGIGSNHTPKNYIWPIALCIQGLTTNNKQEKEQILNTLVNIDAGTHMMHEGINVDDSTQFTRPWFSWANMMFCELLLNYYGFNIKI</sequence>
<dbReference type="SMART" id="SM01149">
    <property type="entry name" value="DUF1237"/>
    <property type="match status" value="1"/>
</dbReference>
<keyword evidence="1" id="KW-0378">Hydrolase</keyword>
<dbReference type="InterPro" id="IPR008313">
    <property type="entry name" value="GH125"/>
</dbReference>
<organism evidence="1 2">
    <name type="scientific">Gardnerella vaginalis</name>
    <dbReference type="NCBI Taxonomy" id="2702"/>
    <lineage>
        <taxon>Bacteria</taxon>
        <taxon>Bacillati</taxon>
        <taxon>Actinomycetota</taxon>
        <taxon>Actinomycetes</taxon>
        <taxon>Bifidobacteriales</taxon>
        <taxon>Bifidobacteriaceae</taxon>
        <taxon>Gardnerella</taxon>
    </lineage>
</organism>
<dbReference type="AlphaFoldDB" id="A0AAW6XZU2"/>
<dbReference type="GO" id="GO:0016787">
    <property type="term" value="F:hydrolase activity"/>
    <property type="evidence" value="ECO:0007669"/>
    <property type="project" value="UniProtKB-KW"/>
</dbReference>
<reference evidence="1" key="1">
    <citation type="submission" date="2023-05" db="EMBL/GenBank/DDBJ databases">
        <title>Cataloging the Phylogenetic Diversity of Human Bladder Bacteria.</title>
        <authorList>
            <person name="Du J."/>
        </authorList>
    </citation>
    <scope>NUCLEOTIDE SEQUENCE</scope>
    <source>
        <strain evidence="1">UMB6789</strain>
    </source>
</reference>
<gene>
    <name evidence="1" type="ORF">QP372_00795</name>
</gene>
<protein>
    <submittedName>
        <fullName evidence="1">Glycoside hydrolase family 125 protein</fullName>
    </submittedName>
</protein>
<dbReference type="PANTHER" id="PTHR31047:SF0">
    <property type="entry name" value="MEIOTICALLY UP-REGULATED GENE 157 PROTEIN"/>
    <property type="match status" value="1"/>
</dbReference>
<evidence type="ECO:0000313" key="2">
    <source>
        <dbReference type="Proteomes" id="UP001237784"/>
    </source>
</evidence>
<dbReference type="Proteomes" id="UP001237784">
    <property type="component" value="Unassembled WGS sequence"/>
</dbReference>
<name>A0AAW6XZU2_GARVA</name>
<dbReference type="PANTHER" id="PTHR31047">
    <property type="entry name" value="MEIOTICALLY UP-REGULATED GENE 157 PROTEIN"/>
    <property type="match status" value="1"/>
</dbReference>
<dbReference type="SUPFAM" id="SSF48208">
    <property type="entry name" value="Six-hairpin glycosidases"/>
    <property type="match status" value="1"/>
</dbReference>
<proteinExistence type="predicted"/>
<dbReference type="RefSeq" id="WP_285084926.1">
    <property type="nucleotide sequence ID" value="NZ_JASOME010000001.1"/>
</dbReference>
<evidence type="ECO:0000313" key="1">
    <source>
        <dbReference type="EMBL" id="MDK7063062.1"/>
    </source>
</evidence>
<dbReference type="InterPro" id="IPR008928">
    <property type="entry name" value="6-hairpin_glycosidase_sf"/>
</dbReference>
<dbReference type="Gene3D" id="1.50.10.10">
    <property type="match status" value="1"/>
</dbReference>
<comment type="caution">
    <text evidence="1">The sequence shown here is derived from an EMBL/GenBank/DDBJ whole genome shotgun (WGS) entry which is preliminary data.</text>
</comment>
<dbReference type="PIRSF" id="PIRSF028846">
    <property type="entry name" value="UCP028846"/>
    <property type="match status" value="1"/>
</dbReference>
<dbReference type="GO" id="GO:0005975">
    <property type="term" value="P:carbohydrate metabolic process"/>
    <property type="evidence" value="ECO:0007669"/>
    <property type="project" value="InterPro"/>
</dbReference>
<dbReference type="InterPro" id="IPR012341">
    <property type="entry name" value="6hp_glycosidase-like_sf"/>
</dbReference>
<dbReference type="EMBL" id="JASOME010000001">
    <property type="protein sequence ID" value="MDK7063062.1"/>
    <property type="molecule type" value="Genomic_DNA"/>
</dbReference>
<accession>A0AAW6XZU2</accession>
<dbReference type="Pfam" id="PF06824">
    <property type="entry name" value="Glyco_hydro_125"/>
    <property type="match status" value="1"/>
</dbReference>